<evidence type="ECO:0000259" key="6">
    <source>
        <dbReference type="PROSITE" id="PS50977"/>
    </source>
</evidence>
<dbReference type="Gene3D" id="1.10.357.10">
    <property type="entry name" value="Tetracycline Repressor, domain 2"/>
    <property type="match status" value="1"/>
</dbReference>
<keyword evidence="8" id="KW-1185">Reference proteome</keyword>
<dbReference type="Pfam" id="PF08361">
    <property type="entry name" value="TetR_C_2"/>
    <property type="match status" value="1"/>
</dbReference>
<keyword evidence="4" id="KW-0804">Transcription</keyword>
<dbReference type="InterPro" id="IPR013572">
    <property type="entry name" value="Tscrpt_reg_MAATS_C"/>
</dbReference>
<dbReference type="PROSITE" id="PS50977">
    <property type="entry name" value="HTH_TETR_2"/>
    <property type="match status" value="1"/>
</dbReference>
<dbReference type="PANTHER" id="PTHR30055:SF240">
    <property type="entry name" value="HTH-TYPE TRANSCRIPTIONAL REGULATOR ACRR"/>
    <property type="match status" value="1"/>
</dbReference>
<dbReference type="RefSeq" id="WP_310372899.1">
    <property type="nucleotide sequence ID" value="NZ_JAVDXT010000002.1"/>
</dbReference>
<dbReference type="SUPFAM" id="SSF48498">
    <property type="entry name" value="Tetracyclin repressor-like, C-terminal domain"/>
    <property type="match status" value="1"/>
</dbReference>
<comment type="caution">
    <text evidence="7">The sequence shown here is derived from an EMBL/GenBank/DDBJ whole genome shotgun (WGS) entry which is preliminary data.</text>
</comment>
<dbReference type="Proteomes" id="UP001180487">
    <property type="component" value="Unassembled WGS sequence"/>
</dbReference>
<dbReference type="Pfam" id="PF00440">
    <property type="entry name" value="TetR_N"/>
    <property type="match status" value="1"/>
</dbReference>
<dbReference type="InterPro" id="IPR009057">
    <property type="entry name" value="Homeodomain-like_sf"/>
</dbReference>
<evidence type="ECO:0000313" key="7">
    <source>
        <dbReference type="EMBL" id="MDR7377259.1"/>
    </source>
</evidence>
<evidence type="ECO:0000256" key="4">
    <source>
        <dbReference type="ARBA" id="ARBA00023163"/>
    </source>
</evidence>
<protein>
    <submittedName>
        <fullName evidence="7">TetR/AcrR family acrAB operon transcriptional repressor</fullName>
    </submittedName>
</protein>
<organism evidence="7 8">
    <name type="scientific">Rhodoferax ferrireducens</name>
    <dbReference type="NCBI Taxonomy" id="192843"/>
    <lineage>
        <taxon>Bacteria</taxon>
        <taxon>Pseudomonadati</taxon>
        <taxon>Pseudomonadota</taxon>
        <taxon>Betaproteobacteria</taxon>
        <taxon>Burkholderiales</taxon>
        <taxon>Comamonadaceae</taxon>
        <taxon>Rhodoferax</taxon>
    </lineage>
</organism>
<evidence type="ECO:0000256" key="1">
    <source>
        <dbReference type="ARBA" id="ARBA00022491"/>
    </source>
</evidence>
<dbReference type="PRINTS" id="PR00455">
    <property type="entry name" value="HTHTETR"/>
</dbReference>
<evidence type="ECO:0000313" key="8">
    <source>
        <dbReference type="Proteomes" id="UP001180487"/>
    </source>
</evidence>
<dbReference type="InterPro" id="IPR036271">
    <property type="entry name" value="Tet_transcr_reg_TetR-rel_C_sf"/>
</dbReference>
<proteinExistence type="predicted"/>
<gene>
    <name evidence="7" type="ORF">J2X19_001938</name>
</gene>
<dbReference type="InterPro" id="IPR001647">
    <property type="entry name" value="HTH_TetR"/>
</dbReference>
<sequence>MARKTKEDAELTYAALLDAAEQVFFDKGVAQTTLNDIAAAAGMTRGAIYWHFKDKADVLQALFKQAMLPMESMLVELDMCAETDPLGALRYMCIHALSNLARSTQQQRVFSIMFLKCENVGEVVTVMKDKLERRDECMARVRRKLLKAVEIGQLPADTDVFLSQQVLNSFMGGTMREWLLAPHLFALDTAAPAMVDMVLAGLRTNPPRLPAS</sequence>
<dbReference type="InterPro" id="IPR050109">
    <property type="entry name" value="HTH-type_TetR-like_transc_reg"/>
</dbReference>
<keyword evidence="1" id="KW-0678">Repressor</keyword>
<evidence type="ECO:0000256" key="3">
    <source>
        <dbReference type="ARBA" id="ARBA00023125"/>
    </source>
</evidence>
<feature type="DNA-binding region" description="H-T-H motif" evidence="5">
    <location>
        <begin position="33"/>
        <end position="52"/>
    </location>
</feature>
<accession>A0ABU2C7D9</accession>
<keyword evidence="3 5" id="KW-0238">DNA-binding</keyword>
<feature type="domain" description="HTH tetR-type" evidence="6">
    <location>
        <begin position="10"/>
        <end position="70"/>
    </location>
</feature>
<dbReference type="EMBL" id="JAVDXT010000002">
    <property type="protein sequence ID" value="MDR7377259.1"/>
    <property type="molecule type" value="Genomic_DNA"/>
</dbReference>
<dbReference type="SUPFAM" id="SSF46689">
    <property type="entry name" value="Homeodomain-like"/>
    <property type="match status" value="1"/>
</dbReference>
<evidence type="ECO:0000256" key="2">
    <source>
        <dbReference type="ARBA" id="ARBA00023015"/>
    </source>
</evidence>
<reference evidence="7 8" key="1">
    <citation type="submission" date="2023-07" db="EMBL/GenBank/DDBJ databases">
        <title>Sorghum-associated microbial communities from plants grown in Nebraska, USA.</title>
        <authorList>
            <person name="Schachtman D."/>
        </authorList>
    </citation>
    <scope>NUCLEOTIDE SEQUENCE [LARGE SCALE GENOMIC DNA]</scope>
    <source>
        <strain evidence="7 8">BE313</strain>
    </source>
</reference>
<keyword evidence="2" id="KW-0805">Transcription regulation</keyword>
<name>A0ABU2C7D9_9BURK</name>
<dbReference type="PANTHER" id="PTHR30055">
    <property type="entry name" value="HTH-TYPE TRANSCRIPTIONAL REGULATOR RUTR"/>
    <property type="match status" value="1"/>
</dbReference>
<evidence type="ECO:0000256" key="5">
    <source>
        <dbReference type="PROSITE-ProRule" id="PRU00335"/>
    </source>
</evidence>